<sequence length="617" mass="71349">MRDISRERGKEREREREIPSDARAKTLLTISLDIRRSVCLFAGYVRLRLTQTPPGSVVWIGDRRRLRANASMDPRRVSVRDLRKRDSCLRIDGRRRQWTSDGGSPSGLETIASTGDPDRSRTMAVGSYFSLRWLPVIILLVHHLVTFAQAGYPASVTGFYTDASRQQTILLDENISPREKKYIRNEILFLLGLRHRPRVRRRMDLSSAPQFMLQLYKALSNPDEDSSGYDMDEAGVRGLNVTVPNMGTNLEKADLIMSFVNQGERKVIGVLVFLYLIRPLPEEKGRLSEYWHSYTLRPLPKERGRLSEYWYSYTLYDLYLRRKEGYQNTGILIPYDLYLRREEGYRSTGILIPCDLCLRREESYFIPAFCVSYEERGGEVPPTDGVTGAEFRIYKYSSPWLHERGPFIIRLFKITNDKNRLETVLKLEMDLSVSATEEGWLQMDVNKAIEHWRQDPTDEMVLYMEIIDSQGTDLDPSVIGLVDSTGPEDKQAFLVTCFKANHKLHVRKSRSARSQRHRRSPAPTSYYSDEKDYRWRYPCYPAFYCDGECMFPLNVHMNATNHAIVQALVHLVKPFLAPNPYCAPTTLDALSFLYLDNSYNVVLKNYKNMVVQACGCH</sequence>
<evidence type="ECO:0000256" key="5">
    <source>
        <dbReference type="ARBA" id="ARBA00023157"/>
    </source>
</evidence>
<keyword evidence="11" id="KW-1185">Reference proteome</keyword>
<organism evidence="10 11">
    <name type="scientific">Paralvinella palmiformis</name>
    <dbReference type="NCBI Taxonomy" id="53620"/>
    <lineage>
        <taxon>Eukaryota</taxon>
        <taxon>Metazoa</taxon>
        <taxon>Spiralia</taxon>
        <taxon>Lophotrochozoa</taxon>
        <taxon>Annelida</taxon>
        <taxon>Polychaeta</taxon>
        <taxon>Sedentaria</taxon>
        <taxon>Canalipalpata</taxon>
        <taxon>Terebellida</taxon>
        <taxon>Terebelliformia</taxon>
        <taxon>Alvinellidae</taxon>
        <taxon>Paralvinella</taxon>
    </lineage>
</organism>
<evidence type="ECO:0000256" key="2">
    <source>
        <dbReference type="ARBA" id="ARBA00006656"/>
    </source>
</evidence>
<evidence type="ECO:0000256" key="3">
    <source>
        <dbReference type="ARBA" id="ARBA00022525"/>
    </source>
</evidence>
<keyword evidence="8" id="KW-1133">Transmembrane helix</keyword>
<name>A0AAD9IXY8_9ANNE</name>
<feature type="transmembrane region" description="Helical" evidence="8">
    <location>
        <begin position="129"/>
        <end position="152"/>
    </location>
</feature>
<evidence type="ECO:0000256" key="8">
    <source>
        <dbReference type="SAM" id="Phobius"/>
    </source>
</evidence>
<keyword evidence="4 6" id="KW-0339">Growth factor</keyword>
<dbReference type="PROSITE" id="PS51362">
    <property type="entry name" value="TGF_BETA_2"/>
    <property type="match status" value="1"/>
</dbReference>
<evidence type="ECO:0000256" key="4">
    <source>
        <dbReference type="ARBA" id="ARBA00023030"/>
    </source>
</evidence>
<feature type="compositionally biased region" description="Basic residues" evidence="7">
    <location>
        <begin position="507"/>
        <end position="520"/>
    </location>
</feature>
<dbReference type="InterPro" id="IPR001839">
    <property type="entry name" value="TGF-b_C"/>
</dbReference>
<dbReference type="PANTHER" id="PTHR11848">
    <property type="entry name" value="TGF-BETA FAMILY"/>
    <property type="match status" value="1"/>
</dbReference>
<comment type="subcellular location">
    <subcellularLocation>
        <location evidence="1">Secreted</location>
    </subcellularLocation>
</comment>
<dbReference type="EMBL" id="JAODUP010000929">
    <property type="protein sequence ID" value="KAK2142652.1"/>
    <property type="molecule type" value="Genomic_DNA"/>
</dbReference>
<evidence type="ECO:0000313" key="11">
    <source>
        <dbReference type="Proteomes" id="UP001208570"/>
    </source>
</evidence>
<accession>A0AAD9IXY8</accession>
<dbReference type="GO" id="GO:0005125">
    <property type="term" value="F:cytokine activity"/>
    <property type="evidence" value="ECO:0007669"/>
    <property type="project" value="TreeGrafter"/>
</dbReference>
<dbReference type="InterPro" id="IPR015615">
    <property type="entry name" value="TGF-beta-rel"/>
</dbReference>
<dbReference type="PANTHER" id="PTHR11848:SF119">
    <property type="entry name" value="TGF-BETA FAMILY PROFILE DOMAIN-CONTAINING PROTEIN"/>
    <property type="match status" value="1"/>
</dbReference>
<dbReference type="Proteomes" id="UP001208570">
    <property type="component" value="Unassembled WGS sequence"/>
</dbReference>
<evidence type="ECO:0000256" key="6">
    <source>
        <dbReference type="RuleBase" id="RU000354"/>
    </source>
</evidence>
<dbReference type="Pfam" id="PF00688">
    <property type="entry name" value="TGFb_propeptide"/>
    <property type="match status" value="2"/>
</dbReference>
<dbReference type="AlphaFoldDB" id="A0AAD9IXY8"/>
<protein>
    <recommendedName>
        <fullName evidence="9">TGF-beta family profile domain-containing protein</fullName>
    </recommendedName>
</protein>
<keyword evidence="8" id="KW-0472">Membrane</keyword>
<keyword evidence="3" id="KW-0964">Secreted</keyword>
<comment type="caution">
    <text evidence="10">The sequence shown here is derived from an EMBL/GenBank/DDBJ whole genome shotgun (WGS) entry which is preliminary data.</text>
</comment>
<dbReference type="Pfam" id="PF00019">
    <property type="entry name" value="TGF_beta"/>
    <property type="match status" value="1"/>
</dbReference>
<dbReference type="Gene3D" id="2.60.120.970">
    <property type="match status" value="2"/>
</dbReference>
<gene>
    <name evidence="10" type="ORF">LSH36_929g00010</name>
</gene>
<evidence type="ECO:0000313" key="10">
    <source>
        <dbReference type="EMBL" id="KAK2142652.1"/>
    </source>
</evidence>
<dbReference type="SMART" id="SM00204">
    <property type="entry name" value="TGFB"/>
    <property type="match status" value="1"/>
</dbReference>
<comment type="similarity">
    <text evidence="2 6">Belongs to the TGF-beta family.</text>
</comment>
<dbReference type="InterPro" id="IPR029034">
    <property type="entry name" value="Cystine-knot_cytokine"/>
</dbReference>
<evidence type="ECO:0000256" key="7">
    <source>
        <dbReference type="SAM" id="MobiDB-lite"/>
    </source>
</evidence>
<reference evidence="10" key="1">
    <citation type="journal article" date="2023" name="Mol. Biol. Evol.">
        <title>Third-Generation Sequencing Reveals the Adaptive Role of the Epigenome in Three Deep-Sea Polychaetes.</title>
        <authorList>
            <person name="Perez M."/>
            <person name="Aroh O."/>
            <person name="Sun Y."/>
            <person name="Lan Y."/>
            <person name="Juniper S.K."/>
            <person name="Young C.R."/>
            <person name="Angers B."/>
            <person name="Qian P.Y."/>
        </authorList>
    </citation>
    <scope>NUCLEOTIDE SEQUENCE</scope>
    <source>
        <strain evidence="10">P08H-3</strain>
    </source>
</reference>
<feature type="domain" description="TGF-beta family profile" evidence="9">
    <location>
        <begin position="507"/>
        <end position="617"/>
    </location>
</feature>
<keyword evidence="5" id="KW-1015">Disulfide bond</keyword>
<dbReference type="GO" id="GO:0005615">
    <property type="term" value="C:extracellular space"/>
    <property type="evidence" value="ECO:0007669"/>
    <property type="project" value="TreeGrafter"/>
</dbReference>
<feature type="region of interest" description="Disordered" evidence="7">
    <location>
        <begin position="96"/>
        <end position="116"/>
    </location>
</feature>
<dbReference type="SUPFAM" id="SSF57501">
    <property type="entry name" value="Cystine-knot cytokines"/>
    <property type="match status" value="1"/>
</dbReference>
<keyword evidence="8" id="KW-0812">Transmembrane</keyword>
<dbReference type="Gene3D" id="2.10.90.10">
    <property type="entry name" value="Cystine-knot cytokines"/>
    <property type="match status" value="1"/>
</dbReference>
<feature type="region of interest" description="Disordered" evidence="7">
    <location>
        <begin position="507"/>
        <end position="526"/>
    </location>
</feature>
<dbReference type="GO" id="GO:0008083">
    <property type="term" value="F:growth factor activity"/>
    <property type="evidence" value="ECO:0007669"/>
    <property type="project" value="UniProtKB-KW"/>
</dbReference>
<evidence type="ECO:0000259" key="9">
    <source>
        <dbReference type="PROSITE" id="PS51362"/>
    </source>
</evidence>
<proteinExistence type="inferred from homology"/>
<dbReference type="InterPro" id="IPR001111">
    <property type="entry name" value="TGF-b_propeptide"/>
</dbReference>
<evidence type="ECO:0000256" key="1">
    <source>
        <dbReference type="ARBA" id="ARBA00004613"/>
    </source>
</evidence>